<keyword evidence="1" id="KW-0472">Membrane</keyword>
<dbReference type="Proteomes" id="UP000226592">
    <property type="component" value="Unassembled WGS sequence"/>
</dbReference>
<feature type="transmembrane region" description="Helical" evidence="1">
    <location>
        <begin position="9"/>
        <end position="27"/>
    </location>
</feature>
<comment type="caution">
    <text evidence="2">The sequence shown here is derived from an EMBL/GenBank/DDBJ whole genome shotgun (WGS) entry which is preliminary data.</text>
</comment>
<name>A0A2D6M1N6_9ARCH</name>
<evidence type="ECO:0000313" key="3">
    <source>
        <dbReference type="Proteomes" id="UP000226592"/>
    </source>
</evidence>
<evidence type="ECO:0000256" key="1">
    <source>
        <dbReference type="SAM" id="Phobius"/>
    </source>
</evidence>
<gene>
    <name evidence="2" type="ORF">CL943_03510</name>
</gene>
<evidence type="ECO:0000313" key="2">
    <source>
        <dbReference type="EMBL" id="MAG22341.1"/>
    </source>
</evidence>
<proteinExistence type="predicted"/>
<protein>
    <submittedName>
        <fullName evidence="2">Uncharacterized protein</fullName>
    </submittedName>
</protein>
<reference evidence="3" key="1">
    <citation type="submission" date="2017-09" db="EMBL/GenBank/DDBJ databases">
        <title>The Reconstruction of 2,631 Draft Metagenome-Assembled Genomes from the Global Oceans.</title>
        <authorList>
            <person name="Tully B.J."/>
            <person name="Graham E.D."/>
            <person name="Heidelberg J.F."/>
        </authorList>
    </citation>
    <scope>NUCLEOTIDE SEQUENCE [LARGE SCALE GENOMIC DNA]</scope>
</reference>
<sequence>MIGFTLSKLNLLILVTATFAIVAYFMFGITDVVVSNSAQQTVSTYAEKAASIVGSDSLCFKTEVTVPAHLSYFGGIQTSKRFFYFMNIARFPEDYDPDYLTSVIFSISDRKNPDKLIAASRIDVNAEVLFYDWEPSEVNTIKGDAKAIILDPQSAIMRKDSLIIIKEVLEGKNFLHIITCSSAGTCEANQQKVACNILGRESSCLPCPED</sequence>
<dbReference type="EMBL" id="NZBU01000011">
    <property type="protein sequence ID" value="MAG22341.1"/>
    <property type="molecule type" value="Genomic_DNA"/>
</dbReference>
<keyword evidence="1" id="KW-1133">Transmembrane helix</keyword>
<keyword evidence="1" id="KW-0812">Transmembrane</keyword>
<accession>A0A2D6M1N6</accession>
<organism evidence="2 3">
    <name type="scientific">Candidatus Iainarchaeum sp</name>
    <dbReference type="NCBI Taxonomy" id="3101447"/>
    <lineage>
        <taxon>Archaea</taxon>
        <taxon>Candidatus Iainarchaeota</taxon>
        <taxon>Candidatus Iainarchaeia</taxon>
        <taxon>Candidatus Iainarchaeales</taxon>
        <taxon>Candidatus Iainarchaeaceae</taxon>
        <taxon>Candidatus Iainarchaeum</taxon>
    </lineage>
</organism>
<dbReference type="AlphaFoldDB" id="A0A2D6M1N6"/>